<keyword evidence="3" id="KW-0378">Hydrolase</keyword>
<evidence type="ECO:0000256" key="15">
    <source>
        <dbReference type="SAM" id="SignalP"/>
    </source>
</evidence>
<name>H3D671_TETNG</name>
<evidence type="ECO:0000256" key="14">
    <source>
        <dbReference type="PIRSR" id="PIRSR600246-3"/>
    </source>
</evidence>
<dbReference type="HOGENOM" id="CLU_021603_0_0_1"/>
<dbReference type="OMA" id="YKPIINI"/>
<dbReference type="GO" id="GO:0008233">
    <property type="term" value="F:peptidase activity"/>
    <property type="evidence" value="ECO:0007669"/>
    <property type="project" value="UniProtKB-KW"/>
</dbReference>
<feature type="chain" id="PRO_5003581597" description="N(4)-(Beta-N-acetylglucosaminyl)-L-asparaginase" evidence="15">
    <location>
        <begin position="24"/>
        <end position="347"/>
    </location>
</feature>
<organism evidence="16 17">
    <name type="scientific">Tetraodon nigroviridis</name>
    <name type="common">Spotted green pufferfish</name>
    <name type="synonym">Chelonodon nigroviridis</name>
    <dbReference type="NCBI Taxonomy" id="99883"/>
    <lineage>
        <taxon>Eukaryota</taxon>
        <taxon>Metazoa</taxon>
        <taxon>Chordata</taxon>
        <taxon>Craniata</taxon>
        <taxon>Vertebrata</taxon>
        <taxon>Euteleostomi</taxon>
        <taxon>Actinopterygii</taxon>
        <taxon>Neopterygii</taxon>
        <taxon>Teleostei</taxon>
        <taxon>Neoteleostei</taxon>
        <taxon>Acanthomorphata</taxon>
        <taxon>Eupercaria</taxon>
        <taxon>Tetraodontiformes</taxon>
        <taxon>Tetradontoidea</taxon>
        <taxon>Tetraodontidae</taxon>
        <taxon>Tetraodon</taxon>
    </lineage>
</organism>
<dbReference type="InterPro" id="IPR029055">
    <property type="entry name" value="Ntn_hydrolases_N"/>
</dbReference>
<reference evidence="16" key="2">
    <citation type="submission" date="2025-08" db="UniProtKB">
        <authorList>
            <consortium name="Ensembl"/>
        </authorList>
    </citation>
    <scope>IDENTIFICATION</scope>
</reference>
<dbReference type="GO" id="GO:0005764">
    <property type="term" value="C:lysosome"/>
    <property type="evidence" value="ECO:0007669"/>
    <property type="project" value="TreeGrafter"/>
</dbReference>
<dbReference type="Gene3D" id="3.60.20.30">
    <property type="entry name" value="(Glycosyl)asparaginase"/>
    <property type="match status" value="1"/>
</dbReference>
<evidence type="ECO:0000256" key="11">
    <source>
        <dbReference type="ARBA" id="ARBA00079301"/>
    </source>
</evidence>
<evidence type="ECO:0000256" key="10">
    <source>
        <dbReference type="ARBA" id="ARBA00078726"/>
    </source>
</evidence>
<dbReference type="Proteomes" id="UP000007303">
    <property type="component" value="Unassembled WGS sequence"/>
</dbReference>
<reference evidence="16" key="3">
    <citation type="submission" date="2025-09" db="UniProtKB">
        <authorList>
            <consortium name="Ensembl"/>
        </authorList>
    </citation>
    <scope>IDENTIFICATION</scope>
</reference>
<dbReference type="STRING" id="99883.ENSTNIP00000016011"/>
<proteinExistence type="inferred from homology"/>
<protein>
    <recommendedName>
        <fullName evidence="8">N(4)-(Beta-N-acetylglucosaminyl)-L-asparaginase</fullName>
        <ecNumber evidence="7">3.5.1.26</ecNumber>
    </recommendedName>
    <alternativeName>
        <fullName evidence="11">Aspartylglucosaminidase</fullName>
    </alternativeName>
    <alternativeName>
        <fullName evidence="10">Glycosylasparaginase</fullName>
    </alternativeName>
    <alternativeName>
        <fullName evidence="9">N(4)-(beta-N-acetylglucosaminyl)-L-asparaginase</fullName>
    </alternativeName>
    <alternativeName>
        <fullName evidence="12">N4-(N-acetyl-beta-glucosaminyl)-L-asparagine amidase</fullName>
    </alternativeName>
</protein>
<dbReference type="GeneTree" id="ENSGT00950000183045"/>
<dbReference type="SUPFAM" id="SSF56235">
    <property type="entry name" value="N-terminal nucleophile aminohydrolases (Ntn hydrolases)"/>
    <property type="match status" value="1"/>
</dbReference>
<dbReference type="Pfam" id="PF01112">
    <property type="entry name" value="Asparaginase_2"/>
    <property type="match status" value="1"/>
</dbReference>
<dbReference type="InParanoid" id="H3D671"/>
<evidence type="ECO:0000256" key="1">
    <source>
        <dbReference type="ARBA" id="ARBA00010872"/>
    </source>
</evidence>
<comment type="function">
    <text evidence="6">Cleaves the GlcNAc-Asn bond which joins oligosaccharides to the peptide of asparagine-linked glycoproteins.</text>
</comment>
<dbReference type="CDD" id="cd04513">
    <property type="entry name" value="Glycosylasparaginase"/>
    <property type="match status" value="1"/>
</dbReference>
<dbReference type="Ensembl" id="ENSTNIT00000016222.1">
    <property type="protein sequence ID" value="ENSTNIP00000016011.1"/>
    <property type="gene ID" value="ENSTNIG00000013032.1"/>
</dbReference>
<feature type="active site" description="Nucleophile" evidence="13">
    <location>
        <position position="202"/>
    </location>
</feature>
<evidence type="ECO:0000256" key="6">
    <source>
        <dbReference type="ARBA" id="ARBA00053295"/>
    </source>
</evidence>
<evidence type="ECO:0000256" key="12">
    <source>
        <dbReference type="ARBA" id="ARBA00080645"/>
    </source>
</evidence>
<comment type="catalytic activity">
    <reaction evidence="5">
        <text>N(4)-(beta-N-acetyl-D-glucosaminyl)-L-asparagine + H2O = N-acetyl-beta-D-glucosaminylamine + L-aspartate + H(+)</text>
        <dbReference type="Rhea" id="RHEA:11544"/>
        <dbReference type="ChEBI" id="CHEBI:15377"/>
        <dbReference type="ChEBI" id="CHEBI:15378"/>
        <dbReference type="ChEBI" id="CHEBI:15947"/>
        <dbReference type="ChEBI" id="CHEBI:29991"/>
        <dbReference type="ChEBI" id="CHEBI:58080"/>
        <dbReference type="EC" id="3.5.1.26"/>
    </reaction>
</comment>
<evidence type="ECO:0000256" key="8">
    <source>
        <dbReference type="ARBA" id="ARBA00067727"/>
    </source>
</evidence>
<feature type="signal peptide" evidence="15">
    <location>
        <begin position="1"/>
        <end position="23"/>
    </location>
</feature>
<keyword evidence="2" id="KW-0645">Protease</keyword>
<dbReference type="EC" id="3.5.1.26" evidence="7"/>
<evidence type="ECO:0000256" key="4">
    <source>
        <dbReference type="ARBA" id="ARBA00022813"/>
    </source>
</evidence>
<dbReference type="PANTHER" id="PTHR10188">
    <property type="entry name" value="L-ASPARAGINASE"/>
    <property type="match status" value="1"/>
</dbReference>
<evidence type="ECO:0000256" key="7">
    <source>
        <dbReference type="ARBA" id="ARBA00066729"/>
    </source>
</evidence>
<dbReference type="PANTHER" id="PTHR10188:SF6">
    <property type="entry name" value="N(4)-(BETA-N-ACETYLGLUCOSAMINYL)-L-ASPARAGINASE"/>
    <property type="match status" value="1"/>
</dbReference>
<dbReference type="FunFam" id="3.60.20.30:FF:000003">
    <property type="entry name" value="N(4)-(Beta-N-acetylglucosaminyl)-L-asparaginase isoform X1"/>
    <property type="match status" value="1"/>
</dbReference>
<evidence type="ECO:0000313" key="16">
    <source>
        <dbReference type="Ensembl" id="ENSTNIP00000016011.1"/>
    </source>
</evidence>
<reference evidence="17" key="1">
    <citation type="journal article" date="2004" name="Nature">
        <title>Genome duplication in the teleost fish Tetraodon nigroviridis reveals the early vertebrate proto-karyotype.</title>
        <authorList>
            <person name="Jaillon O."/>
            <person name="Aury J.-M."/>
            <person name="Brunet F."/>
            <person name="Petit J.-L."/>
            <person name="Stange-Thomann N."/>
            <person name="Mauceli E."/>
            <person name="Bouneau L."/>
            <person name="Fischer C."/>
            <person name="Ozouf-Costaz C."/>
            <person name="Bernot A."/>
            <person name="Nicaud S."/>
            <person name="Jaffe D."/>
            <person name="Fisher S."/>
            <person name="Lutfalla G."/>
            <person name="Dossat C."/>
            <person name="Segurens B."/>
            <person name="Dasilva C."/>
            <person name="Salanoubat M."/>
            <person name="Levy M."/>
            <person name="Boudet N."/>
            <person name="Castellano S."/>
            <person name="Anthouard V."/>
            <person name="Jubin C."/>
            <person name="Castelli V."/>
            <person name="Katinka M."/>
            <person name="Vacherie B."/>
            <person name="Biemont C."/>
            <person name="Skalli Z."/>
            <person name="Cattolico L."/>
            <person name="Poulain J."/>
            <person name="De Berardinis V."/>
            <person name="Cruaud C."/>
            <person name="Duprat S."/>
            <person name="Brottier P."/>
            <person name="Coutanceau J.-P."/>
            <person name="Gouzy J."/>
            <person name="Parra G."/>
            <person name="Lardier G."/>
            <person name="Chapple C."/>
            <person name="McKernan K.J."/>
            <person name="McEwan P."/>
            <person name="Bosak S."/>
            <person name="Kellis M."/>
            <person name="Volff J.-N."/>
            <person name="Guigo R."/>
            <person name="Zody M.C."/>
            <person name="Mesirov J."/>
            <person name="Lindblad-Toh K."/>
            <person name="Birren B."/>
            <person name="Nusbaum C."/>
            <person name="Kahn D."/>
            <person name="Robinson-Rechavi M."/>
            <person name="Laudet V."/>
            <person name="Schachter V."/>
            <person name="Quetier F."/>
            <person name="Saurin W."/>
            <person name="Scarpelli C."/>
            <person name="Wincker P."/>
            <person name="Lander E.S."/>
            <person name="Weissenbach J."/>
            <person name="Roest Crollius H."/>
        </authorList>
    </citation>
    <scope>NUCLEOTIDE SEQUENCE [LARGE SCALE GENOMIC DNA]</scope>
</reference>
<dbReference type="GO" id="GO:0006508">
    <property type="term" value="P:proteolysis"/>
    <property type="evidence" value="ECO:0007669"/>
    <property type="project" value="UniProtKB-KW"/>
</dbReference>
<comment type="similarity">
    <text evidence="1">Belongs to the Ntn-hydrolase family.</text>
</comment>
<accession>H3D671</accession>
<dbReference type="InterPro" id="IPR000246">
    <property type="entry name" value="Peptidase_T2"/>
</dbReference>
<evidence type="ECO:0000256" key="2">
    <source>
        <dbReference type="ARBA" id="ARBA00022670"/>
    </source>
</evidence>
<evidence type="ECO:0000256" key="3">
    <source>
        <dbReference type="ARBA" id="ARBA00022801"/>
    </source>
</evidence>
<evidence type="ECO:0000256" key="9">
    <source>
        <dbReference type="ARBA" id="ARBA00071391"/>
    </source>
</evidence>
<feature type="site" description="Cleavage; by autolysis" evidence="14">
    <location>
        <begin position="201"/>
        <end position="202"/>
    </location>
</feature>
<sequence length="347" mass="37110">CRNKMSAWLFIFTLSLYFPLDRASLPLIINTWPFENATAAAWSALQSGGSVLDAVEKGCARCEREQCDGTVGYGGSPDETGETTLDALIMNGDTMEVGAVANLRRIKNAIGVARAVMELTEHTMLVGESASLFAESMGFPAEDLTTNKSRNIFSQWLTGNCQPNYRKNVYPDPSKYCGPYKPIPVQKQNRRATNANKHAHDTIGMIAIDQDGHVAAGTSTNGLTHKVPGYAKDSPIVGAGAYADSTAGGAAATGDGDVMIAFSQGHHANSYLAVELMRAGVDPTEACKAAISRIKRHYSQFFGAVICANTTGHYGAACNKFPGLSQFHYMVSTSESDTPILKAVDCF</sequence>
<evidence type="ECO:0000256" key="5">
    <source>
        <dbReference type="ARBA" id="ARBA00050421"/>
    </source>
</evidence>
<keyword evidence="4" id="KW-0068">Autocatalytic cleavage</keyword>
<keyword evidence="17" id="KW-1185">Reference proteome</keyword>
<evidence type="ECO:0000256" key="13">
    <source>
        <dbReference type="PIRSR" id="PIRSR600246-1"/>
    </source>
</evidence>
<dbReference type="AlphaFoldDB" id="H3D671"/>
<dbReference type="GO" id="GO:0003948">
    <property type="term" value="F:N4-(beta-N-acetylglucosaminyl)-L-asparaginase activity"/>
    <property type="evidence" value="ECO:0007669"/>
    <property type="project" value="UniProtKB-EC"/>
</dbReference>
<keyword evidence="15" id="KW-0732">Signal</keyword>
<evidence type="ECO:0000313" key="17">
    <source>
        <dbReference type="Proteomes" id="UP000007303"/>
    </source>
</evidence>